<dbReference type="EMBL" id="CP072133">
    <property type="protein sequence ID" value="QTH70521.1"/>
    <property type="molecule type" value="Genomic_DNA"/>
</dbReference>
<gene>
    <name evidence="2" type="ORF">J5O05_11135</name>
</gene>
<dbReference type="Gene3D" id="3.10.129.10">
    <property type="entry name" value="Hotdog Thioesterase"/>
    <property type="match status" value="1"/>
</dbReference>
<reference evidence="2" key="1">
    <citation type="submission" date="2021-03" db="EMBL/GenBank/DDBJ databases">
        <title>Complete Genome of Pseudoalteromonas xiamenensis STKMTI.2, a new potential marine bacterium producing anti-Vibrio compounds.</title>
        <authorList>
            <person name="Handayani D.P."/>
            <person name="Isnansetyo A."/>
            <person name="Istiqomah I."/>
            <person name="Jumina J."/>
        </authorList>
    </citation>
    <scope>NUCLEOTIDE SEQUENCE</scope>
    <source>
        <strain evidence="2">STKMTI.2</strain>
    </source>
</reference>
<proteinExistence type="predicted"/>
<dbReference type="InterPro" id="IPR005509">
    <property type="entry name" value="AfsA_hotdog_dom"/>
</dbReference>
<keyword evidence="3" id="KW-1185">Reference proteome</keyword>
<dbReference type="RefSeq" id="WP_208842111.1">
    <property type="nucleotide sequence ID" value="NZ_CP072133.1"/>
</dbReference>
<dbReference type="AlphaFoldDB" id="A0A975DHR4"/>
<sequence>MWKNSHIIVDDIFQGFSDGNDAVLTRTELYNKLLKNEVDLENVNFILGQGINELDLRNMLRSLDVDTSKFTFANENKYVKASQNNTHKHYFQNILVSVARRLENKTYEMDLMLDGGNEFFSDHMTGQHVQGMAIIEAARQAFLSVTEQFYLASKDEKFYFVINDINIKYKRFVFPVASTIQYTILEERLTDDRMSFDVSVDVIQDGKICANTLVSFTVFEYNTIDEKEKRAAAKVVSSLLEQHSTTVLDKELA</sequence>
<name>A0A975DHR4_9GAMM</name>
<evidence type="ECO:0000313" key="3">
    <source>
        <dbReference type="Proteomes" id="UP000664904"/>
    </source>
</evidence>
<evidence type="ECO:0000259" key="1">
    <source>
        <dbReference type="Pfam" id="PF03756"/>
    </source>
</evidence>
<dbReference type="Proteomes" id="UP000664904">
    <property type="component" value="Chromosome"/>
</dbReference>
<organism evidence="2 3">
    <name type="scientific">Pseudoalteromonas xiamenensis</name>
    <dbReference type="NCBI Taxonomy" id="882626"/>
    <lineage>
        <taxon>Bacteria</taxon>
        <taxon>Pseudomonadati</taxon>
        <taxon>Pseudomonadota</taxon>
        <taxon>Gammaproteobacteria</taxon>
        <taxon>Alteromonadales</taxon>
        <taxon>Pseudoalteromonadaceae</taxon>
        <taxon>Pseudoalteromonas</taxon>
    </lineage>
</organism>
<protein>
    <recommendedName>
        <fullName evidence="1">A-factor biosynthesis hotdog domain-containing protein</fullName>
    </recommendedName>
</protein>
<feature type="domain" description="A-factor biosynthesis hotdog" evidence="1">
    <location>
        <begin position="87"/>
        <end position="217"/>
    </location>
</feature>
<dbReference type="Pfam" id="PF03756">
    <property type="entry name" value="AfsA"/>
    <property type="match status" value="1"/>
</dbReference>
<dbReference type="SUPFAM" id="SSF54637">
    <property type="entry name" value="Thioesterase/thiol ester dehydrase-isomerase"/>
    <property type="match status" value="1"/>
</dbReference>
<evidence type="ECO:0000313" key="2">
    <source>
        <dbReference type="EMBL" id="QTH70521.1"/>
    </source>
</evidence>
<dbReference type="KEGG" id="pxi:J5O05_11135"/>
<dbReference type="InterPro" id="IPR029069">
    <property type="entry name" value="HotDog_dom_sf"/>
</dbReference>
<accession>A0A975DHR4</accession>